<dbReference type="PANTHER" id="PTHR32305">
    <property type="match status" value="1"/>
</dbReference>
<evidence type="ECO:0000259" key="6">
    <source>
        <dbReference type="Pfam" id="PF22178"/>
    </source>
</evidence>
<dbReference type="Pfam" id="PF04717">
    <property type="entry name" value="Phage_base_V"/>
    <property type="match status" value="1"/>
</dbReference>
<dbReference type="Gene3D" id="2.40.50.230">
    <property type="entry name" value="Gp5 N-terminal domain"/>
    <property type="match status" value="1"/>
</dbReference>
<dbReference type="Gene3D" id="2.30.110.50">
    <property type="match status" value="1"/>
</dbReference>
<dbReference type="SUPFAM" id="SSF69349">
    <property type="entry name" value="Phage fibre proteins"/>
    <property type="match status" value="1"/>
</dbReference>
<dbReference type="KEGG" id="cfh:C1707_02150"/>
<dbReference type="Proteomes" id="UP000234483">
    <property type="component" value="Unassembled WGS sequence"/>
</dbReference>
<organism evidence="8 9">
    <name type="scientific">Caulobacter flavus</name>
    <dbReference type="NCBI Taxonomy" id="1679497"/>
    <lineage>
        <taxon>Bacteria</taxon>
        <taxon>Pseudomonadati</taxon>
        <taxon>Pseudomonadota</taxon>
        <taxon>Alphaproteobacteria</taxon>
        <taxon>Caulobacterales</taxon>
        <taxon>Caulobacteraceae</taxon>
        <taxon>Caulobacter</taxon>
    </lineage>
</organism>
<comment type="similarity">
    <text evidence="2">Belongs to the VgrG protein family.</text>
</comment>
<evidence type="ECO:0000313" key="8">
    <source>
        <dbReference type="EMBL" id="PLR19183.1"/>
    </source>
</evidence>
<evidence type="ECO:0000256" key="1">
    <source>
        <dbReference type="ARBA" id="ARBA00004613"/>
    </source>
</evidence>
<comment type="subcellular location">
    <subcellularLocation>
        <location evidence="1">Secreted</location>
    </subcellularLocation>
</comment>
<dbReference type="GO" id="GO:0005576">
    <property type="term" value="C:extracellular region"/>
    <property type="evidence" value="ECO:0007669"/>
    <property type="project" value="UniProtKB-SubCell"/>
</dbReference>
<reference evidence="8 9" key="1">
    <citation type="submission" date="2017-12" db="EMBL/GenBank/DDBJ databases">
        <title>The genome sequence of Caulobacter flavus CGMCC1 15093.</title>
        <authorList>
            <person name="Gao J."/>
            <person name="Mao X."/>
            <person name="Sun J."/>
        </authorList>
    </citation>
    <scope>NUCLEOTIDE SEQUENCE [LARGE SCALE GENOMIC DNA]</scope>
    <source>
        <strain evidence="8 9">CGMCC1 15093</strain>
    </source>
</reference>
<dbReference type="AlphaFoldDB" id="A0A2N5CZE9"/>
<sequence>MLIEQTQEYREATIDMRGLSTDQILLSRLSAEERLSEPFSIVVEVISQDGVIDFRPHLGADTVVVMEENRQISRAFHGVLWQAQSLGEAPQGLVYRLVLRPWLSLLSLGMDSRIFQNKTAPQILHEVFERNGFSKYDLKRLKTAYKPRDYCVQFRESDFAFVSRLMEEEGIYYFFEHDEEGHTLVLADAPSCHQPSKELPDVPFVRPGSERSRRRAHLSAWSERVSPAPQRVTLRDFHFIKPPERFVSMDKATGEYQLETAELYDYPGGHAIYGETEASGEGKRYAAARLAASRAERRSFTGSGDAFALGCGETFDLTEHLVEEYNRDFLIVGAAHHLSADSYRSGGEGGYQIEVEVEVVPADTLWRSRLKTPKPVVGGPQTATVTGPKGEVVWPDKYGRVKVQFHWDRQGKFDADTSCWVRVSHAWADAGFGTVMLPRIGEEVVIDFLDGDPDQPLITGRVYNATHMPPYELPNHKTRSTWKSRTVGKSGDYAGAEEPPRGDEPGFNELRLEDKGGDEEIFVHAQRNLKAWVRLDESRKAGRDMKVRVGRDRVTEIKHDETITVETGDESRKIAKGGRRTKINKSDDLVVETGDYSMTVEKGKVLIDAKREILLKVGSNTVKISPKGIEINGMTIVAKADTSLSAKALTAEVKAGTVLTLNGLPVLIN</sequence>
<dbReference type="InterPro" id="IPR017847">
    <property type="entry name" value="T6SS_RhsGE_Vgr_subset"/>
</dbReference>
<dbReference type="Gene3D" id="3.55.50.10">
    <property type="entry name" value="Baseplate protein-like domains"/>
    <property type="match status" value="1"/>
</dbReference>
<evidence type="ECO:0000256" key="2">
    <source>
        <dbReference type="ARBA" id="ARBA00005558"/>
    </source>
</evidence>
<dbReference type="InterPro" id="IPR006531">
    <property type="entry name" value="Gp5/Vgr_OB"/>
</dbReference>
<evidence type="ECO:0000256" key="3">
    <source>
        <dbReference type="ARBA" id="ARBA00022525"/>
    </source>
</evidence>
<proteinExistence type="inferred from homology"/>
<dbReference type="NCBIfam" id="TIGR03361">
    <property type="entry name" value="VI_Rhs_Vgr"/>
    <property type="match status" value="1"/>
</dbReference>
<feature type="compositionally biased region" description="Basic and acidic residues" evidence="4">
    <location>
        <begin position="498"/>
        <end position="508"/>
    </location>
</feature>
<dbReference type="InterPro" id="IPR037026">
    <property type="entry name" value="Vgr_OB-fold_dom_sf"/>
</dbReference>
<dbReference type="OrthoDB" id="9762420at2"/>
<protein>
    <submittedName>
        <fullName evidence="8">Uncharacterized protein</fullName>
    </submittedName>
</protein>
<dbReference type="PANTHER" id="PTHR32305:SF15">
    <property type="entry name" value="PROTEIN RHSA-RELATED"/>
    <property type="match status" value="1"/>
</dbReference>
<evidence type="ECO:0000313" key="10">
    <source>
        <dbReference type="Proteomes" id="UP000281192"/>
    </source>
</evidence>
<dbReference type="Gene3D" id="4.10.220.110">
    <property type="match status" value="1"/>
</dbReference>
<dbReference type="SUPFAM" id="SSF69279">
    <property type="entry name" value="Phage tail proteins"/>
    <property type="match status" value="2"/>
</dbReference>
<dbReference type="Proteomes" id="UP000281192">
    <property type="component" value="Chromosome"/>
</dbReference>
<gene>
    <name evidence="7" type="ORF">C1707_02150</name>
    <name evidence="8" type="ORF">CFHF_04020</name>
</gene>
<dbReference type="InterPro" id="IPR006533">
    <property type="entry name" value="T6SS_Vgr_RhsGE"/>
</dbReference>
<dbReference type="NCBIfam" id="TIGR01646">
    <property type="entry name" value="vgr_GE"/>
    <property type="match status" value="1"/>
</dbReference>
<evidence type="ECO:0000313" key="9">
    <source>
        <dbReference type="Proteomes" id="UP000234483"/>
    </source>
</evidence>
<keyword evidence="10" id="KW-1185">Reference proteome</keyword>
<dbReference type="Pfam" id="PF22178">
    <property type="entry name" value="Gp5_trimer_C"/>
    <property type="match status" value="1"/>
</dbReference>
<evidence type="ECO:0000256" key="4">
    <source>
        <dbReference type="SAM" id="MobiDB-lite"/>
    </source>
</evidence>
<feature type="domain" description="Gp5/Type VI secretion system Vgr C-terminal trimerisation" evidence="6">
    <location>
        <begin position="505"/>
        <end position="602"/>
    </location>
</feature>
<keyword evidence="3" id="KW-0964">Secreted</keyword>
<dbReference type="EMBL" id="CP026100">
    <property type="protein sequence ID" value="AYV45137.1"/>
    <property type="molecule type" value="Genomic_DNA"/>
</dbReference>
<dbReference type="InterPro" id="IPR054030">
    <property type="entry name" value="Gp5_Vgr_C"/>
</dbReference>
<dbReference type="SUPFAM" id="SSF69255">
    <property type="entry name" value="gp5 N-terminal domain-like"/>
    <property type="match status" value="1"/>
</dbReference>
<accession>A0A2N5CZE9</accession>
<feature type="region of interest" description="Disordered" evidence="4">
    <location>
        <begin position="469"/>
        <end position="508"/>
    </location>
</feature>
<feature type="domain" description="Gp5/Type VI secretion system Vgr protein OB-fold" evidence="5">
    <location>
        <begin position="394"/>
        <end position="463"/>
    </location>
</feature>
<reference evidence="7 10" key="2">
    <citation type="submission" date="2018-01" db="EMBL/GenBank/DDBJ databases">
        <title>Complete genome sequence of Caulobacter flavus RHGG3.</title>
        <authorList>
            <person name="Yang E."/>
        </authorList>
    </citation>
    <scope>NUCLEOTIDE SEQUENCE [LARGE SCALE GENOMIC DNA]</scope>
    <source>
        <strain evidence="7 10">RHGG3</strain>
    </source>
</reference>
<name>A0A2N5CZE9_9CAUL</name>
<dbReference type="EMBL" id="PJRQ01000008">
    <property type="protein sequence ID" value="PLR19183.1"/>
    <property type="molecule type" value="Genomic_DNA"/>
</dbReference>
<evidence type="ECO:0000313" key="7">
    <source>
        <dbReference type="EMBL" id="AYV45137.1"/>
    </source>
</evidence>
<dbReference type="Pfam" id="PF05954">
    <property type="entry name" value="Phage_GPD"/>
    <property type="match status" value="1"/>
</dbReference>
<dbReference type="RefSeq" id="WP_101711741.1">
    <property type="nucleotide sequence ID" value="NZ_CP026100.1"/>
</dbReference>
<dbReference type="InterPro" id="IPR050708">
    <property type="entry name" value="T6SS_VgrG/RHS"/>
</dbReference>
<evidence type="ECO:0000259" key="5">
    <source>
        <dbReference type="Pfam" id="PF04717"/>
    </source>
</evidence>